<dbReference type="OrthoDB" id="9803916at2"/>
<evidence type="ECO:0000256" key="2">
    <source>
        <dbReference type="SAM" id="SignalP"/>
    </source>
</evidence>
<proteinExistence type="predicted"/>
<dbReference type="SMART" id="SM00849">
    <property type="entry name" value="Lactamase_B"/>
    <property type="match status" value="1"/>
</dbReference>
<evidence type="ECO:0000259" key="3">
    <source>
        <dbReference type="SMART" id="SM00849"/>
    </source>
</evidence>
<dbReference type="InterPro" id="IPR036866">
    <property type="entry name" value="RibonucZ/Hydroxyglut_hydro"/>
</dbReference>
<evidence type="ECO:0000313" key="5">
    <source>
        <dbReference type="EMBL" id="PBD17591.1"/>
    </source>
</evidence>
<dbReference type="SUPFAM" id="SSF56281">
    <property type="entry name" value="Metallo-hydrolase/oxidoreductase"/>
    <property type="match status" value="1"/>
</dbReference>
<dbReference type="PANTHER" id="PTHR46018:SF2">
    <property type="entry name" value="ZINC PHOSPHODIESTERASE ELAC PROTEIN 1"/>
    <property type="match status" value="1"/>
</dbReference>
<reference evidence="5" key="1">
    <citation type="submission" date="2017-09" db="EMBL/GenBank/DDBJ databases">
        <title>Yangia sp. SAOS 153D whole genome sequencing.</title>
        <authorList>
            <person name="Verma A."/>
            <person name="Krishnamurthi S."/>
        </authorList>
    </citation>
    <scope>NUCLEOTIDE SEQUENCE [LARGE SCALE GENOMIC DNA]</scope>
    <source>
        <strain evidence="5">SAOS 153D</strain>
    </source>
</reference>
<comment type="caution">
    <text evidence="5">The sequence shown here is derived from an EMBL/GenBank/DDBJ whole genome shotgun (WGS) entry which is preliminary data.</text>
</comment>
<feature type="signal peptide" evidence="2">
    <location>
        <begin position="1"/>
        <end position="21"/>
    </location>
</feature>
<dbReference type="AlphaFoldDB" id="A0A2A3JQX3"/>
<dbReference type="GO" id="GO:0042781">
    <property type="term" value="F:3'-tRNA processing endoribonuclease activity"/>
    <property type="evidence" value="ECO:0007669"/>
    <property type="project" value="TreeGrafter"/>
</dbReference>
<name>A0A2A3JQX3_9RHOB</name>
<reference evidence="4" key="3">
    <citation type="submission" date="2024-05" db="EMBL/GenBank/DDBJ databases">
        <title>Yangia mangrovi SAOS 153D genome.</title>
        <authorList>
            <person name="Verma A."/>
            <person name="Pal Y."/>
            <person name="Sundharam S."/>
            <person name="Bisht B."/>
            <person name="Srinivasan K."/>
        </authorList>
    </citation>
    <scope>NUCLEOTIDE SEQUENCE</scope>
    <source>
        <strain evidence="4">SAOS 153D</strain>
    </source>
</reference>
<evidence type="ECO:0000313" key="4">
    <source>
        <dbReference type="EMBL" id="MCT4372231.1"/>
    </source>
</evidence>
<accession>A0A2A3JQX3</accession>
<evidence type="ECO:0000256" key="1">
    <source>
        <dbReference type="ARBA" id="ARBA00022801"/>
    </source>
</evidence>
<feature type="chain" id="PRO_5013240558" evidence="2">
    <location>
        <begin position="22"/>
        <end position="315"/>
    </location>
</feature>
<dbReference type="InterPro" id="IPR001279">
    <property type="entry name" value="Metallo-B-lactamas"/>
</dbReference>
<dbReference type="Pfam" id="PF12706">
    <property type="entry name" value="Lactamase_B_2"/>
    <property type="match status" value="1"/>
</dbReference>
<gene>
    <name evidence="4" type="ORF">CLG85_018675</name>
    <name evidence="5" type="ORF">CLG85_19260</name>
</gene>
<dbReference type="PANTHER" id="PTHR46018">
    <property type="entry name" value="ZINC PHOSPHODIESTERASE ELAC PROTEIN 1"/>
    <property type="match status" value="1"/>
</dbReference>
<protein>
    <submittedName>
        <fullName evidence="5">MBL fold metallo-hydrolase</fullName>
    </submittedName>
</protein>
<feature type="domain" description="Metallo-beta-lactamase" evidence="3">
    <location>
        <begin position="41"/>
        <end position="244"/>
    </location>
</feature>
<dbReference type="EMBL" id="NTHN01000349">
    <property type="protein sequence ID" value="PBD17591.1"/>
    <property type="molecule type" value="Genomic_DNA"/>
</dbReference>
<sequence length="315" mass="33462">MFKTHATALTLLAATALPAMAETTFTVLGSGGGPIARADRSQPANLLQVNGRNIVIDAGDGLSIRLAAKRLRMGDVDDVVLSHLHFDHVGGLLAVLGQRFQTNPDKPVMIYGPPGTKALIDGMIEGMGPAMEAAYGMADATIMTADELVQVQEIRGGETFTLGDVTVTTAKNSHYSFAHGSDLDSKYESLSFRFQTPDRTIVYTGDTGWSDAVIALAQGADLLVSELIDLPSIMDTVRKTAPEHLVGEIEQHLSAHHVTPEEIGRMAVAADVGKVVATHIAAGARVTPEMTQDWAQQISAIYGGEVAIAEDLQDY</sequence>
<dbReference type="Proteomes" id="UP000217448">
    <property type="component" value="Unassembled WGS sequence"/>
</dbReference>
<dbReference type="RefSeq" id="WP_095883704.1">
    <property type="nucleotide sequence ID" value="NZ_NTHN02000040.1"/>
</dbReference>
<keyword evidence="2" id="KW-0732">Signal</keyword>
<dbReference type="EMBL" id="NTHN02000040">
    <property type="protein sequence ID" value="MCT4372231.1"/>
    <property type="molecule type" value="Genomic_DNA"/>
</dbReference>
<dbReference type="Gene3D" id="3.60.15.10">
    <property type="entry name" value="Ribonuclease Z/Hydroxyacylglutathione hydrolase-like"/>
    <property type="match status" value="1"/>
</dbReference>
<keyword evidence="1" id="KW-0378">Hydrolase</keyword>
<evidence type="ECO:0000313" key="6">
    <source>
        <dbReference type="Proteomes" id="UP000217448"/>
    </source>
</evidence>
<dbReference type="InterPro" id="IPR044094">
    <property type="entry name" value="AtsA-like_MBL-fold"/>
</dbReference>
<keyword evidence="6" id="KW-1185">Reference proteome</keyword>
<organism evidence="5">
    <name type="scientific">Alloyangia mangrovi</name>
    <dbReference type="NCBI Taxonomy" id="1779329"/>
    <lineage>
        <taxon>Bacteria</taxon>
        <taxon>Pseudomonadati</taxon>
        <taxon>Pseudomonadota</taxon>
        <taxon>Alphaproteobacteria</taxon>
        <taxon>Rhodobacterales</taxon>
        <taxon>Roseobacteraceae</taxon>
        <taxon>Alloyangia</taxon>
    </lineage>
</organism>
<dbReference type="CDD" id="cd07719">
    <property type="entry name" value="arylsulfatase_AtsA-like_MBL-fold"/>
    <property type="match status" value="1"/>
</dbReference>
<reference evidence="6" key="2">
    <citation type="submission" date="2023-07" db="EMBL/GenBank/DDBJ databases">
        <title>Yangia mangrovi SAOS 153D genome.</title>
        <authorList>
            <person name="Verma A."/>
            <person name="Pal Y."/>
            <person name="Sundharam S."/>
            <person name="Bisht B."/>
            <person name="Srinivasan K."/>
        </authorList>
    </citation>
    <scope>NUCLEOTIDE SEQUENCE [LARGE SCALE GENOMIC DNA]</scope>
    <source>
        <strain evidence="6">SAOS 153D</strain>
    </source>
</reference>